<gene>
    <name evidence="9" type="primary">xrtH</name>
    <name evidence="9" type="ORF">ACFOW3_18385</name>
</gene>
<keyword evidence="6 8" id="KW-1133">Transmembrane helix</keyword>
<comment type="subcellular location">
    <subcellularLocation>
        <location evidence="1">Cell membrane</location>
        <topology evidence="1">Multi-pass membrane protein</topology>
    </subcellularLocation>
</comment>
<sequence length="173" mass="19161">MVRFFLIFIAVLAVLFRIDMLDEVQRVAIEPWTSLLATASAALMTPLDSDVAHHGRILMSKATGFAVSIEAGCNGVEAAIILIAGMIAFPSSWKHKLAGIAIGIAAVQVVNLLRIISLYYLGKWNMTVFEFAHLYLWQALIMLDVLVVWMLWIRWIARQQPPSPPHPPLANAA</sequence>
<evidence type="ECO:0000256" key="8">
    <source>
        <dbReference type="SAM" id="Phobius"/>
    </source>
</evidence>
<evidence type="ECO:0000256" key="2">
    <source>
        <dbReference type="ARBA" id="ARBA00022475"/>
    </source>
</evidence>
<evidence type="ECO:0000313" key="9">
    <source>
        <dbReference type="EMBL" id="MFC3936591.1"/>
    </source>
</evidence>
<evidence type="ECO:0000256" key="3">
    <source>
        <dbReference type="ARBA" id="ARBA00022670"/>
    </source>
</evidence>
<name>A0ABV8DE66_9BURK</name>
<keyword evidence="4 8" id="KW-0812">Transmembrane</keyword>
<accession>A0ABV8DE66</accession>
<evidence type="ECO:0000256" key="6">
    <source>
        <dbReference type="ARBA" id="ARBA00022989"/>
    </source>
</evidence>
<dbReference type="Proteomes" id="UP001595693">
    <property type="component" value="Unassembled WGS sequence"/>
</dbReference>
<protein>
    <submittedName>
        <fullName evidence="9">Exosortase H</fullName>
        <ecNumber evidence="9">3.4.22.-</ecNumber>
    </submittedName>
</protein>
<dbReference type="NCBIfam" id="TIGR04177">
    <property type="entry name" value="exosort_XrtH"/>
    <property type="match status" value="1"/>
</dbReference>
<feature type="transmembrane region" description="Helical" evidence="8">
    <location>
        <begin position="65"/>
        <end position="88"/>
    </location>
</feature>
<dbReference type="InterPro" id="IPR019127">
    <property type="entry name" value="Exosortase"/>
</dbReference>
<dbReference type="InterPro" id="IPR026392">
    <property type="entry name" value="Exo/Archaeosortase_dom"/>
</dbReference>
<evidence type="ECO:0000256" key="1">
    <source>
        <dbReference type="ARBA" id="ARBA00004651"/>
    </source>
</evidence>
<evidence type="ECO:0000256" key="5">
    <source>
        <dbReference type="ARBA" id="ARBA00022801"/>
    </source>
</evidence>
<dbReference type="InterPro" id="IPR026441">
    <property type="entry name" value="Exosort_XrtH"/>
</dbReference>
<organism evidence="9 10">
    <name type="scientific">Acidovorax facilis</name>
    <dbReference type="NCBI Taxonomy" id="12917"/>
    <lineage>
        <taxon>Bacteria</taxon>
        <taxon>Pseudomonadati</taxon>
        <taxon>Pseudomonadota</taxon>
        <taxon>Betaproteobacteria</taxon>
        <taxon>Burkholderiales</taxon>
        <taxon>Comamonadaceae</taxon>
        <taxon>Acidovorax</taxon>
    </lineage>
</organism>
<dbReference type="NCBIfam" id="TIGR04178">
    <property type="entry name" value="exo_archaeo"/>
    <property type="match status" value="1"/>
</dbReference>
<comment type="caution">
    <text evidence="9">The sequence shown here is derived from an EMBL/GenBank/DDBJ whole genome shotgun (WGS) entry which is preliminary data.</text>
</comment>
<feature type="transmembrane region" description="Helical" evidence="8">
    <location>
        <begin position="134"/>
        <end position="153"/>
    </location>
</feature>
<keyword evidence="10" id="KW-1185">Reference proteome</keyword>
<feature type="transmembrane region" description="Helical" evidence="8">
    <location>
        <begin position="100"/>
        <end position="122"/>
    </location>
</feature>
<evidence type="ECO:0000256" key="7">
    <source>
        <dbReference type="ARBA" id="ARBA00023136"/>
    </source>
</evidence>
<keyword evidence="3" id="KW-0645">Protease</keyword>
<keyword evidence="2" id="KW-1003">Cell membrane</keyword>
<keyword evidence="7 8" id="KW-0472">Membrane</keyword>
<dbReference type="GO" id="GO:0016787">
    <property type="term" value="F:hydrolase activity"/>
    <property type="evidence" value="ECO:0007669"/>
    <property type="project" value="UniProtKB-KW"/>
</dbReference>
<dbReference type="RefSeq" id="WP_055394620.1">
    <property type="nucleotide sequence ID" value="NZ_JAMXAX010000068.1"/>
</dbReference>
<evidence type="ECO:0000313" key="10">
    <source>
        <dbReference type="Proteomes" id="UP001595693"/>
    </source>
</evidence>
<dbReference type="EMBL" id="JBHSAJ010000055">
    <property type="protein sequence ID" value="MFC3936591.1"/>
    <property type="molecule type" value="Genomic_DNA"/>
</dbReference>
<dbReference type="EC" id="3.4.22.-" evidence="9"/>
<proteinExistence type="predicted"/>
<dbReference type="Pfam" id="PF09721">
    <property type="entry name" value="Exosortase_EpsH"/>
    <property type="match status" value="1"/>
</dbReference>
<evidence type="ECO:0000256" key="4">
    <source>
        <dbReference type="ARBA" id="ARBA00022692"/>
    </source>
</evidence>
<reference evidence="10" key="1">
    <citation type="journal article" date="2019" name="Int. J. Syst. Evol. Microbiol.">
        <title>The Global Catalogue of Microorganisms (GCM) 10K type strain sequencing project: providing services to taxonomists for standard genome sequencing and annotation.</title>
        <authorList>
            <consortium name="The Broad Institute Genomics Platform"/>
            <consortium name="The Broad Institute Genome Sequencing Center for Infectious Disease"/>
            <person name="Wu L."/>
            <person name="Ma J."/>
        </authorList>
    </citation>
    <scope>NUCLEOTIDE SEQUENCE [LARGE SCALE GENOMIC DNA]</scope>
    <source>
        <strain evidence="10">CCUG 2113</strain>
    </source>
</reference>
<keyword evidence="5 9" id="KW-0378">Hydrolase</keyword>